<keyword evidence="1" id="KW-0732">Signal</keyword>
<feature type="chain" id="PRO_5033048145" evidence="1">
    <location>
        <begin position="23"/>
        <end position="87"/>
    </location>
</feature>
<evidence type="ECO:0000313" key="2">
    <source>
        <dbReference type="EMBL" id="KAG5204263.1"/>
    </source>
</evidence>
<accession>A0A835ZXG4</accession>
<sequence length="87" mass="9527">MDGKLQTQGLQLHLILFHQVYAVDNVYAVTVDTLSSALCGPTLPQAEPGLAPKPSAMNFQICICQKLHECGEEERNGKLEVIMSSKQ</sequence>
<dbReference type="Proteomes" id="UP000664991">
    <property type="component" value="Unassembled WGS sequence"/>
</dbReference>
<evidence type="ECO:0000313" key="3">
    <source>
        <dbReference type="Proteomes" id="UP000664991"/>
    </source>
</evidence>
<evidence type="ECO:0000256" key="1">
    <source>
        <dbReference type="SAM" id="SignalP"/>
    </source>
</evidence>
<dbReference type="EMBL" id="JAEMGP010000010">
    <property type="protein sequence ID" value="KAG5204263.1"/>
    <property type="molecule type" value="Genomic_DNA"/>
</dbReference>
<proteinExistence type="predicted"/>
<gene>
    <name evidence="2" type="ORF">JEQ12_002239</name>
</gene>
<organism evidence="2 3">
    <name type="scientific">Ovis aries</name>
    <name type="common">Sheep</name>
    <dbReference type="NCBI Taxonomy" id="9940"/>
    <lineage>
        <taxon>Eukaryota</taxon>
        <taxon>Metazoa</taxon>
        <taxon>Chordata</taxon>
        <taxon>Craniata</taxon>
        <taxon>Vertebrata</taxon>
        <taxon>Euteleostomi</taxon>
        <taxon>Mammalia</taxon>
        <taxon>Eutheria</taxon>
        <taxon>Laurasiatheria</taxon>
        <taxon>Artiodactyla</taxon>
        <taxon>Ruminantia</taxon>
        <taxon>Pecora</taxon>
        <taxon>Bovidae</taxon>
        <taxon>Caprinae</taxon>
        <taxon>Ovis</taxon>
    </lineage>
</organism>
<dbReference type="AlphaFoldDB" id="A0A835ZXG4"/>
<reference evidence="2 3" key="1">
    <citation type="submission" date="2020-12" db="EMBL/GenBank/DDBJ databases">
        <title>De novo assembly of Tibetan sheep genome.</title>
        <authorList>
            <person name="Li X."/>
        </authorList>
    </citation>
    <scope>NUCLEOTIDE SEQUENCE [LARGE SCALE GENOMIC DNA]</scope>
    <source>
        <tissue evidence="2">Heart</tissue>
    </source>
</reference>
<name>A0A835ZXG4_SHEEP</name>
<comment type="caution">
    <text evidence="2">The sequence shown here is derived from an EMBL/GenBank/DDBJ whole genome shotgun (WGS) entry which is preliminary data.</text>
</comment>
<protein>
    <submittedName>
        <fullName evidence="2">Uncharacterized protein</fullName>
    </submittedName>
</protein>
<feature type="signal peptide" evidence="1">
    <location>
        <begin position="1"/>
        <end position="22"/>
    </location>
</feature>